<evidence type="ECO:0000256" key="2">
    <source>
        <dbReference type="ARBA" id="ARBA00023125"/>
    </source>
</evidence>
<evidence type="ECO:0000259" key="5">
    <source>
        <dbReference type="PROSITE" id="PS50977"/>
    </source>
</evidence>
<dbReference type="PRINTS" id="PR00455">
    <property type="entry name" value="HTHTETR"/>
</dbReference>
<dbReference type="PROSITE" id="PS50977">
    <property type="entry name" value="HTH_TETR_2"/>
    <property type="match status" value="1"/>
</dbReference>
<dbReference type="PANTHER" id="PTHR30055">
    <property type="entry name" value="HTH-TYPE TRANSCRIPTIONAL REGULATOR RUTR"/>
    <property type="match status" value="1"/>
</dbReference>
<dbReference type="InterPro" id="IPR049445">
    <property type="entry name" value="TetR_SbtR-like_C"/>
</dbReference>
<evidence type="ECO:0000256" key="4">
    <source>
        <dbReference type="PROSITE-ProRule" id="PRU00335"/>
    </source>
</evidence>
<sequence length="223" mass="24947">MPPATDPPPFLRRDARRNRELFLKHARAEFARNGMDASLEQIARDAGLAIGTLYRHFPARRDLLLAAFEPKLTQFFADAETAVALADPWDGFSAFLNALCGTQACDRGFSEFITQPLASDERSDAVYRRICELTHSILGRAQAAGVVRPDITMTDILTLLWANGRITEATRQVAPNAWRRHVQLMIDGLRAGNRHDLPEPALSTEQFRQARAELASQRPTVVR</sequence>
<organism evidence="6 7">
    <name type="scientific">Phytohabitans flavus</name>
    <dbReference type="NCBI Taxonomy" id="1076124"/>
    <lineage>
        <taxon>Bacteria</taxon>
        <taxon>Bacillati</taxon>
        <taxon>Actinomycetota</taxon>
        <taxon>Actinomycetes</taxon>
        <taxon>Micromonosporales</taxon>
        <taxon>Micromonosporaceae</taxon>
    </lineage>
</organism>
<dbReference type="PANTHER" id="PTHR30055:SF234">
    <property type="entry name" value="HTH-TYPE TRANSCRIPTIONAL REGULATOR BETI"/>
    <property type="match status" value="1"/>
</dbReference>
<dbReference type="EMBL" id="AP022870">
    <property type="protein sequence ID" value="BCB74757.1"/>
    <property type="molecule type" value="Genomic_DNA"/>
</dbReference>
<dbReference type="RefSeq" id="WP_197937979.1">
    <property type="nucleotide sequence ID" value="NZ_AP022870.1"/>
</dbReference>
<dbReference type="InterPro" id="IPR050109">
    <property type="entry name" value="HTH-type_TetR-like_transc_reg"/>
</dbReference>
<dbReference type="Pfam" id="PF00440">
    <property type="entry name" value="TetR_N"/>
    <property type="match status" value="1"/>
</dbReference>
<gene>
    <name evidence="6" type="ORF">Pflav_011670</name>
</gene>
<dbReference type="SUPFAM" id="SSF46689">
    <property type="entry name" value="Homeodomain-like"/>
    <property type="match status" value="1"/>
</dbReference>
<dbReference type="AlphaFoldDB" id="A0A6F8XLS4"/>
<dbReference type="KEGG" id="pfla:Pflav_011670"/>
<evidence type="ECO:0000256" key="1">
    <source>
        <dbReference type="ARBA" id="ARBA00023015"/>
    </source>
</evidence>
<dbReference type="SUPFAM" id="SSF48498">
    <property type="entry name" value="Tetracyclin repressor-like, C-terminal domain"/>
    <property type="match status" value="1"/>
</dbReference>
<name>A0A6F8XLS4_9ACTN</name>
<accession>A0A6F8XLS4</accession>
<reference evidence="6 7" key="2">
    <citation type="submission" date="2020-03" db="EMBL/GenBank/DDBJ databases">
        <authorList>
            <person name="Ichikawa N."/>
            <person name="Kimura A."/>
            <person name="Kitahashi Y."/>
            <person name="Uohara A."/>
        </authorList>
    </citation>
    <scope>NUCLEOTIDE SEQUENCE [LARGE SCALE GENOMIC DNA]</scope>
    <source>
        <strain evidence="6 7">NBRC 107702</strain>
    </source>
</reference>
<dbReference type="Proteomes" id="UP000502508">
    <property type="component" value="Chromosome"/>
</dbReference>
<evidence type="ECO:0000313" key="7">
    <source>
        <dbReference type="Proteomes" id="UP000502508"/>
    </source>
</evidence>
<keyword evidence="2 4" id="KW-0238">DNA-binding</keyword>
<dbReference type="Gene3D" id="1.10.357.10">
    <property type="entry name" value="Tetracycline Repressor, domain 2"/>
    <property type="match status" value="1"/>
</dbReference>
<keyword evidence="1" id="KW-0805">Transcription regulation</keyword>
<dbReference type="InterPro" id="IPR009057">
    <property type="entry name" value="Homeodomain-like_sf"/>
</dbReference>
<dbReference type="Pfam" id="PF21597">
    <property type="entry name" value="TetR_C_43"/>
    <property type="match status" value="1"/>
</dbReference>
<reference evidence="6 7" key="1">
    <citation type="submission" date="2020-03" db="EMBL/GenBank/DDBJ databases">
        <title>Whole genome shotgun sequence of Phytohabitans flavus NBRC 107702.</title>
        <authorList>
            <person name="Komaki H."/>
            <person name="Tamura T."/>
        </authorList>
    </citation>
    <scope>NUCLEOTIDE SEQUENCE [LARGE SCALE GENOMIC DNA]</scope>
    <source>
        <strain evidence="6 7">NBRC 107702</strain>
    </source>
</reference>
<protein>
    <submittedName>
        <fullName evidence="6">TetR family transcriptional regulator</fullName>
    </submittedName>
</protein>
<keyword evidence="7" id="KW-1185">Reference proteome</keyword>
<dbReference type="InterPro" id="IPR036271">
    <property type="entry name" value="Tet_transcr_reg_TetR-rel_C_sf"/>
</dbReference>
<evidence type="ECO:0000256" key="3">
    <source>
        <dbReference type="ARBA" id="ARBA00023163"/>
    </source>
</evidence>
<dbReference type="GO" id="GO:0000976">
    <property type="term" value="F:transcription cis-regulatory region binding"/>
    <property type="evidence" value="ECO:0007669"/>
    <property type="project" value="TreeGrafter"/>
</dbReference>
<dbReference type="InterPro" id="IPR001647">
    <property type="entry name" value="HTH_TetR"/>
</dbReference>
<dbReference type="GO" id="GO:0003700">
    <property type="term" value="F:DNA-binding transcription factor activity"/>
    <property type="evidence" value="ECO:0007669"/>
    <property type="project" value="TreeGrafter"/>
</dbReference>
<evidence type="ECO:0000313" key="6">
    <source>
        <dbReference type="EMBL" id="BCB74757.1"/>
    </source>
</evidence>
<feature type="domain" description="HTH tetR-type" evidence="5">
    <location>
        <begin position="16"/>
        <end position="75"/>
    </location>
</feature>
<keyword evidence="3" id="KW-0804">Transcription</keyword>
<proteinExistence type="predicted"/>
<feature type="DNA-binding region" description="H-T-H motif" evidence="4">
    <location>
        <begin position="38"/>
        <end position="57"/>
    </location>
</feature>